<dbReference type="EMBL" id="KN833720">
    <property type="protein sequence ID" value="KIK24004.1"/>
    <property type="molecule type" value="Genomic_DNA"/>
</dbReference>
<keyword evidence="2" id="KW-1185">Reference proteome</keyword>
<dbReference type="Proteomes" id="UP000054018">
    <property type="component" value="Unassembled WGS sequence"/>
</dbReference>
<evidence type="ECO:0000313" key="1">
    <source>
        <dbReference type="EMBL" id="KIK24004.1"/>
    </source>
</evidence>
<dbReference type="AlphaFoldDB" id="A0A0C9ZDM5"/>
<evidence type="ECO:0000313" key="2">
    <source>
        <dbReference type="Proteomes" id="UP000054018"/>
    </source>
</evidence>
<dbReference type="HOGENOM" id="CLU_2334478_0_0_1"/>
<gene>
    <name evidence="1" type="ORF">PISMIDRAFT_420769</name>
</gene>
<organism evidence="1 2">
    <name type="scientific">Pisolithus microcarpus 441</name>
    <dbReference type="NCBI Taxonomy" id="765257"/>
    <lineage>
        <taxon>Eukaryota</taxon>
        <taxon>Fungi</taxon>
        <taxon>Dikarya</taxon>
        <taxon>Basidiomycota</taxon>
        <taxon>Agaricomycotina</taxon>
        <taxon>Agaricomycetes</taxon>
        <taxon>Agaricomycetidae</taxon>
        <taxon>Boletales</taxon>
        <taxon>Sclerodermatineae</taxon>
        <taxon>Pisolithaceae</taxon>
        <taxon>Pisolithus</taxon>
    </lineage>
</organism>
<accession>A0A0C9ZDM5</accession>
<proteinExistence type="predicted"/>
<reference evidence="1 2" key="1">
    <citation type="submission" date="2014-04" db="EMBL/GenBank/DDBJ databases">
        <authorList>
            <consortium name="DOE Joint Genome Institute"/>
            <person name="Kuo A."/>
            <person name="Kohler A."/>
            <person name="Costa M.D."/>
            <person name="Nagy L.G."/>
            <person name="Floudas D."/>
            <person name="Copeland A."/>
            <person name="Barry K.W."/>
            <person name="Cichocki N."/>
            <person name="Veneault-Fourrey C."/>
            <person name="LaButti K."/>
            <person name="Lindquist E.A."/>
            <person name="Lipzen A."/>
            <person name="Lundell T."/>
            <person name="Morin E."/>
            <person name="Murat C."/>
            <person name="Sun H."/>
            <person name="Tunlid A."/>
            <person name="Henrissat B."/>
            <person name="Grigoriev I.V."/>
            <person name="Hibbett D.S."/>
            <person name="Martin F."/>
            <person name="Nordberg H.P."/>
            <person name="Cantor M.N."/>
            <person name="Hua S.X."/>
        </authorList>
    </citation>
    <scope>NUCLEOTIDE SEQUENCE [LARGE SCALE GENOMIC DNA]</scope>
    <source>
        <strain evidence="1 2">441</strain>
    </source>
</reference>
<protein>
    <submittedName>
        <fullName evidence="1">Unplaced genomic scaffold scaffold_36, whole genome shotgun sequence</fullName>
    </submittedName>
</protein>
<sequence>MRESSPVVERRYSTIQLVRLNPRYEVAASIARRSRNWSHRRTSRCSSFHLFSCFSCRNPRVGCHLPETYLLSILHNAAHIVCLSSPIGSTRLQPALRI</sequence>
<reference evidence="2" key="2">
    <citation type="submission" date="2015-01" db="EMBL/GenBank/DDBJ databases">
        <title>Evolutionary Origins and Diversification of the Mycorrhizal Mutualists.</title>
        <authorList>
            <consortium name="DOE Joint Genome Institute"/>
            <consortium name="Mycorrhizal Genomics Consortium"/>
            <person name="Kohler A."/>
            <person name="Kuo A."/>
            <person name="Nagy L.G."/>
            <person name="Floudas D."/>
            <person name="Copeland A."/>
            <person name="Barry K.W."/>
            <person name="Cichocki N."/>
            <person name="Veneault-Fourrey C."/>
            <person name="LaButti K."/>
            <person name="Lindquist E.A."/>
            <person name="Lipzen A."/>
            <person name="Lundell T."/>
            <person name="Morin E."/>
            <person name="Murat C."/>
            <person name="Riley R."/>
            <person name="Ohm R."/>
            <person name="Sun H."/>
            <person name="Tunlid A."/>
            <person name="Henrissat B."/>
            <person name="Grigoriev I.V."/>
            <person name="Hibbett D.S."/>
            <person name="Martin F."/>
        </authorList>
    </citation>
    <scope>NUCLEOTIDE SEQUENCE [LARGE SCALE GENOMIC DNA]</scope>
    <source>
        <strain evidence="2">441</strain>
    </source>
</reference>
<name>A0A0C9ZDM5_9AGAM</name>